<dbReference type="Proteomes" id="UP001162992">
    <property type="component" value="Chromosome 2"/>
</dbReference>
<accession>A0ACC2EI37</accession>
<evidence type="ECO:0000313" key="2">
    <source>
        <dbReference type="Proteomes" id="UP001162992"/>
    </source>
</evidence>
<proteinExistence type="predicted"/>
<name>A0ACC2EI37_DIPCM</name>
<comment type="caution">
    <text evidence="1">The sequence shown here is derived from an EMBL/GenBank/DDBJ whole genome shotgun (WGS) entry which is preliminary data.</text>
</comment>
<dbReference type="EMBL" id="CM055093">
    <property type="protein sequence ID" value="KAJ7566233.1"/>
    <property type="molecule type" value="Genomic_DNA"/>
</dbReference>
<gene>
    <name evidence="1" type="ORF">O6H91_02G093100</name>
</gene>
<sequence>MVLPTENEGLSSKFIHDSHRPLIPNLPDDLALLCLSKVPRTFHNILKAVCRRWRHCLKLQSFYSLRNASGLTEGWLYVLWRDRMEHLHWNVLDPVKRRWMQLPPMPRKFSWRYGLSCEVLAGKLFVMGGCGKFRDPSNEVICYDPIANSWKEVTPMCTARCYFVTAVLNKMLYAIGGMGFGPGALMSWEVYDLEKDQWSYFDDPNIVADLGESLSCDGNIYVRHVSHGVIPDSYAAVYKSRTNTWVSLDTDMTKVWTGPAISVGSNVYMLDLTYGIKLMVLDKEAMSWNTSGRLSPHAICPPCRIASIETNLYIVGKGLKALVLNLEKIGTESGLLVTSTINGSRSSDDMVVSSNVLAL</sequence>
<protein>
    <submittedName>
        <fullName evidence="1">Uncharacterized protein</fullName>
    </submittedName>
</protein>
<keyword evidence="2" id="KW-1185">Reference proteome</keyword>
<reference evidence="2" key="1">
    <citation type="journal article" date="2024" name="Proc. Natl. Acad. Sci. U.S.A.">
        <title>Extraordinary preservation of gene collinearity over three hundred million years revealed in homosporous lycophytes.</title>
        <authorList>
            <person name="Li C."/>
            <person name="Wickell D."/>
            <person name="Kuo L.Y."/>
            <person name="Chen X."/>
            <person name="Nie B."/>
            <person name="Liao X."/>
            <person name="Peng D."/>
            <person name="Ji J."/>
            <person name="Jenkins J."/>
            <person name="Williams M."/>
            <person name="Shu S."/>
            <person name="Plott C."/>
            <person name="Barry K."/>
            <person name="Rajasekar S."/>
            <person name="Grimwood J."/>
            <person name="Han X."/>
            <person name="Sun S."/>
            <person name="Hou Z."/>
            <person name="He W."/>
            <person name="Dai G."/>
            <person name="Sun C."/>
            <person name="Schmutz J."/>
            <person name="Leebens-Mack J.H."/>
            <person name="Li F.W."/>
            <person name="Wang L."/>
        </authorList>
    </citation>
    <scope>NUCLEOTIDE SEQUENCE [LARGE SCALE GENOMIC DNA]</scope>
    <source>
        <strain evidence="2">cv. PW_Plant_1</strain>
    </source>
</reference>
<organism evidence="1 2">
    <name type="scientific">Diphasiastrum complanatum</name>
    <name type="common">Issler's clubmoss</name>
    <name type="synonym">Lycopodium complanatum</name>
    <dbReference type="NCBI Taxonomy" id="34168"/>
    <lineage>
        <taxon>Eukaryota</taxon>
        <taxon>Viridiplantae</taxon>
        <taxon>Streptophyta</taxon>
        <taxon>Embryophyta</taxon>
        <taxon>Tracheophyta</taxon>
        <taxon>Lycopodiopsida</taxon>
        <taxon>Lycopodiales</taxon>
        <taxon>Lycopodiaceae</taxon>
        <taxon>Lycopodioideae</taxon>
        <taxon>Diphasiastrum</taxon>
    </lineage>
</organism>
<evidence type="ECO:0000313" key="1">
    <source>
        <dbReference type="EMBL" id="KAJ7566233.1"/>
    </source>
</evidence>